<evidence type="ECO:0000313" key="2">
    <source>
        <dbReference type="EMBL" id="MFC4673478.1"/>
    </source>
</evidence>
<comment type="caution">
    <text evidence="2">The sequence shown here is derived from an EMBL/GenBank/DDBJ whole genome shotgun (WGS) entry which is preliminary data.</text>
</comment>
<evidence type="ECO:0000313" key="3">
    <source>
        <dbReference type="Proteomes" id="UP001596023"/>
    </source>
</evidence>
<dbReference type="EMBL" id="JBHSGN010000057">
    <property type="protein sequence ID" value="MFC4673478.1"/>
    <property type="molecule type" value="Genomic_DNA"/>
</dbReference>
<sequence length="140" mass="16467">MKGIKVNWTEEMLEMLRREFSSSFNRDLAEKLGVSMRTMIRKARELDLEKEESFLESRRAEISEMSRKAHPPQPTKGLKGWSVPGGEEFRFKKGHVPAMKTNPEIAAKVRDKRNATIRLEKLRLKYGLRTMTKLKIKNYW</sequence>
<reference evidence="3" key="1">
    <citation type="journal article" date="2019" name="Int. J. Syst. Evol. Microbiol.">
        <title>The Global Catalogue of Microorganisms (GCM) 10K type strain sequencing project: providing services to taxonomists for standard genome sequencing and annotation.</title>
        <authorList>
            <consortium name="The Broad Institute Genomics Platform"/>
            <consortium name="The Broad Institute Genome Sequencing Center for Infectious Disease"/>
            <person name="Wu L."/>
            <person name="Ma J."/>
        </authorList>
    </citation>
    <scope>NUCLEOTIDE SEQUENCE [LARGE SCALE GENOMIC DNA]</scope>
    <source>
        <strain evidence="3">CCUG 66188</strain>
    </source>
</reference>
<proteinExistence type="predicted"/>
<protein>
    <recommendedName>
        <fullName evidence="4">DNA binding HTH domain-containing protein</fullName>
    </recommendedName>
</protein>
<evidence type="ECO:0000256" key="1">
    <source>
        <dbReference type="SAM" id="MobiDB-lite"/>
    </source>
</evidence>
<gene>
    <name evidence="2" type="ORF">ACFO6W_07225</name>
</gene>
<dbReference type="RefSeq" id="WP_379994791.1">
    <property type="nucleotide sequence ID" value="NZ_JBHSGN010000057.1"/>
</dbReference>
<keyword evidence="3" id="KW-1185">Reference proteome</keyword>
<accession>A0ABV9KU32</accession>
<organism evidence="2 3">
    <name type="scientific">Dysgonomonas termitidis</name>
    <dbReference type="NCBI Taxonomy" id="1516126"/>
    <lineage>
        <taxon>Bacteria</taxon>
        <taxon>Pseudomonadati</taxon>
        <taxon>Bacteroidota</taxon>
        <taxon>Bacteroidia</taxon>
        <taxon>Bacteroidales</taxon>
        <taxon>Dysgonomonadaceae</taxon>
        <taxon>Dysgonomonas</taxon>
    </lineage>
</organism>
<evidence type="ECO:0008006" key="4">
    <source>
        <dbReference type="Google" id="ProtNLM"/>
    </source>
</evidence>
<name>A0ABV9KU32_9BACT</name>
<feature type="region of interest" description="Disordered" evidence="1">
    <location>
        <begin position="62"/>
        <end position="83"/>
    </location>
</feature>
<dbReference type="Proteomes" id="UP001596023">
    <property type="component" value="Unassembled WGS sequence"/>
</dbReference>